<name>A0ABM0MXJ0_SACKO</name>
<feature type="domain" description="SAP" evidence="1">
    <location>
        <begin position="19"/>
        <end position="53"/>
    </location>
</feature>
<dbReference type="Pfam" id="PF02037">
    <property type="entry name" value="SAP"/>
    <property type="match status" value="1"/>
</dbReference>
<gene>
    <name evidence="3" type="primary">LOC102804036</name>
</gene>
<feature type="non-terminal residue" evidence="3">
    <location>
        <position position="207"/>
    </location>
</feature>
<dbReference type="InterPro" id="IPR036361">
    <property type="entry name" value="SAP_dom_sf"/>
</dbReference>
<dbReference type="InterPro" id="IPR003034">
    <property type="entry name" value="SAP_dom"/>
</dbReference>
<evidence type="ECO:0000313" key="2">
    <source>
        <dbReference type="Proteomes" id="UP000694865"/>
    </source>
</evidence>
<sequence length="207" mass="23815">MPYFRSMDNPDTHELYDNFQRYGVPQLREFLRKRGLPVSGRKDELVALAYAASLMKLSLVATAAEKSADREQQYAATLMVDGERLPDPFIDLKSCWEDENTSISKWPPTMITDVQLYLQRHETDVESANLSKRLLKDYKEGKAFSYFSSQFLFEIFYHPISTNSPYCFLKTKCTPSQRISHEPHNVWVAINKESGEIKSSYCTCVAG</sequence>
<dbReference type="Proteomes" id="UP000694865">
    <property type="component" value="Unplaced"/>
</dbReference>
<dbReference type="GeneID" id="102804036"/>
<protein>
    <submittedName>
        <fullName evidence="3">Uncharacterized protein LOC102804036</fullName>
    </submittedName>
</protein>
<organism evidence="2 3">
    <name type="scientific">Saccoglossus kowalevskii</name>
    <name type="common">Acorn worm</name>
    <dbReference type="NCBI Taxonomy" id="10224"/>
    <lineage>
        <taxon>Eukaryota</taxon>
        <taxon>Metazoa</taxon>
        <taxon>Hemichordata</taxon>
        <taxon>Enteropneusta</taxon>
        <taxon>Harrimaniidae</taxon>
        <taxon>Saccoglossus</taxon>
    </lineage>
</organism>
<accession>A0ABM0MXJ0</accession>
<reference evidence="3" key="1">
    <citation type="submission" date="2025-08" db="UniProtKB">
        <authorList>
            <consortium name="RefSeq"/>
        </authorList>
    </citation>
    <scope>IDENTIFICATION</scope>
    <source>
        <tissue evidence="3">Testes</tissue>
    </source>
</reference>
<proteinExistence type="predicted"/>
<dbReference type="RefSeq" id="XP_006824731.1">
    <property type="nucleotide sequence ID" value="XM_006824668.1"/>
</dbReference>
<evidence type="ECO:0000259" key="1">
    <source>
        <dbReference type="PROSITE" id="PS50800"/>
    </source>
</evidence>
<dbReference type="Gene3D" id="1.10.720.30">
    <property type="entry name" value="SAP domain"/>
    <property type="match status" value="1"/>
</dbReference>
<dbReference type="PANTHER" id="PTHR47526:SF3">
    <property type="entry name" value="PHD-TYPE DOMAIN-CONTAINING PROTEIN"/>
    <property type="match status" value="1"/>
</dbReference>
<keyword evidence="2" id="KW-1185">Reference proteome</keyword>
<dbReference type="PANTHER" id="PTHR47526">
    <property type="entry name" value="ATP-DEPENDENT DNA HELICASE"/>
    <property type="match status" value="1"/>
</dbReference>
<dbReference type="PROSITE" id="PS50800">
    <property type="entry name" value="SAP"/>
    <property type="match status" value="1"/>
</dbReference>
<dbReference type="SUPFAM" id="SSF68906">
    <property type="entry name" value="SAP domain"/>
    <property type="match status" value="1"/>
</dbReference>
<evidence type="ECO:0000313" key="3">
    <source>
        <dbReference type="RefSeq" id="XP_006824731.1"/>
    </source>
</evidence>